<organism evidence="2 3">
    <name type="scientific">Daphnia pulex</name>
    <name type="common">Water flea</name>
    <dbReference type="NCBI Taxonomy" id="6669"/>
    <lineage>
        <taxon>Eukaryota</taxon>
        <taxon>Metazoa</taxon>
        <taxon>Ecdysozoa</taxon>
        <taxon>Arthropoda</taxon>
        <taxon>Crustacea</taxon>
        <taxon>Branchiopoda</taxon>
        <taxon>Diplostraca</taxon>
        <taxon>Cladocera</taxon>
        <taxon>Anomopoda</taxon>
        <taxon>Daphniidae</taxon>
        <taxon>Daphnia</taxon>
    </lineage>
</organism>
<dbReference type="Proteomes" id="UP000000305">
    <property type="component" value="Unassembled WGS sequence"/>
</dbReference>
<evidence type="ECO:0000313" key="3">
    <source>
        <dbReference type="Proteomes" id="UP000000305"/>
    </source>
</evidence>
<evidence type="ECO:0000313" key="2">
    <source>
        <dbReference type="EMBL" id="EFX86934.1"/>
    </source>
</evidence>
<keyword evidence="3" id="KW-1185">Reference proteome</keyword>
<dbReference type="HOGENOM" id="CLU_1403778_0_0_1"/>
<reference evidence="2 3" key="1">
    <citation type="journal article" date="2011" name="Science">
        <title>The ecoresponsive genome of Daphnia pulex.</title>
        <authorList>
            <person name="Colbourne J.K."/>
            <person name="Pfrender M.E."/>
            <person name="Gilbert D."/>
            <person name="Thomas W.K."/>
            <person name="Tucker A."/>
            <person name="Oakley T.H."/>
            <person name="Tokishita S."/>
            <person name="Aerts A."/>
            <person name="Arnold G.J."/>
            <person name="Basu M.K."/>
            <person name="Bauer D.J."/>
            <person name="Caceres C.E."/>
            <person name="Carmel L."/>
            <person name="Casola C."/>
            <person name="Choi J.H."/>
            <person name="Detter J.C."/>
            <person name="Dong Q."/>
            <person name="Dusheyko S."/>
            <person name="Eads B.D."/>
            <person name="Frohlich T."/>
            <person name="Geiler-Samerotte K.A."/>
            <person name="Gerlach D."/>
            <person name="Hatcher P."/>
            <person name="Jogdeo S."/>
            <person name="Krijgsveld J."/>
            <person name="Kriventseva E.V."/>
            <person name="Kultz D."/>
            <person name="Laforsch C."/>
            <person name="Lindquist E."/>
            <person name="Lopez J."/>
            <person name="Manak J.R."/>
            <person name="Muller J."/>
            <person name="Pangilinan J."/>
            <person name="Patwardhan R.P."/>
            <person name="Pitluck S."/>
            <person name="Pritham E.J."/>
            <person name="Rechtsteiner A."/>
            <person name="Rho M."/>
            <person name="Rogozin I.B."/>
            <person name="Sakarya O."/>
            <person name="Salamov A."/>
            <person name="Schaack S."/>
            <person name="Shapiro H."/>
            <person name="Shiga Y."/>
            <person name="Skalitzky C."/>
            <person name="Smith Z."/>
            <person name="Souvorov A."/>
            <person name="Sung W."/>
            <person name="Tang Z."/>
            <person name="Tsuchiya D."/>
            <person name="Tu H."/>
            <person name="Vos H."/>
            <person name="Wang M."/>
            <person name="Wolf Y.I."/>
            <person name="Yamagata H."/>
            <person name="Yamada T."/>
            <person name="Ye Y."/>
            <person name="Shaw J.R."/>
            <person name="Andrews J."/>
            <person name="Crease T.J."/>
            <person name="Tang H."/>
            <person name="Lucas S.M."/>
            <person name="Robertson H.M."/>
            <person name="Bork P."/>
            <person name="Koonin E.V."/>
            <person name="Zdobnov E.M."/>
            <person name="Grigoriev I.V."/>
            <person name="Lynch M."/>
            <person name="Boore J.L."/>
        </authorList>
    </citation>
    <scope>NUCLEOTIDE SEQUENCE [LARGE SCALE GENOMIC DNA]</scope>
</reference>
<sequence>MKKAADDRRCTAGVVVSEVLTRLLSIGTIAIFDRLFSRLFLTPPLKPCGYCTCFDNDETRAILTQPLHHRMPVLRNVSRDLQVAVEVKGVAMERVAAEEAALSSQIMIYHQIFSITIVSTTTQPLPPTVPLVPPPPPPPLEEEDDELPLPAAPGVPAVPGNPFFPDSNHSYRARLTRRALIKWQEISKMKHITN</sequence>
<accession>E9G0M9</accession>
<dbReference type="EMBL" id="GL732528">
    <property type="protein sequence ID" value="EFX86934.1"/>
    <property type="molecule type" value="Genomic_DNA"/>
</dbReference>
<feature type="region of interest" description="Disordered" evidence="1">
    <location>
        <begin position="126"/>
        <end position="152"/>
    </location>
</feature>
<dbReference type="KEGG" id="dpx:DAPPUDRAFT_97108"/>
<name>E9G0M9_DAPPU</name>
<evidence type="ECO:0000256" key="1">
    <source>
        <dbReference type="SAM" id="MobiDB-lite"/>
    </source>
</evidence>
<gene>
    <name evidence="2" type="ORF">DAPPUDRAFT_97108</name>
</gene>
<dbReference type="InParanoid" id="E9G0M9"/>
<feature type="compositionally biased region" description="Pro residues" evidence="1">
    <location>
        <begin position="126"/>
        <end position="139"/>
    </location>
</feature>
<proteinExistence type="predicted"/>
<protein>
    <submittedName>
        <fullName evidence="2">Uncharacterized protein</fullName>
    </submittedName>
</protein>
<dbReference type="AlphaFoldDB" id="E9G0M9"/>